<organism evidence="7 8">
    <name type="scientific">Aphis craccivora</name>
    <name type="common">Cowpea aphid</name>
    <dbReference type="NCBI Taxonomy" id="307492"/>
    <lineage>
        <taxon>Eukaryota</taxon>
        <taxon>Metazoa</taxon>
        <taxon>Ecdysozoa</taxon>
        <taxon>Arthropoda</taxon>
        <taxon>Hexapoda</taxon>
        <taxon>Insecta</taxon>
        <taxon>Pterygota</taxon>
        <taxon>Neoptera</taxon>
        <taxon>Paraneoptera</taxon>
        <taxon>Hemiptera</taxon>
        <taxon>Sternorrhyncha</taxon>
        <taxon>Aphidomorpha</taxon>
        <taxon>Aphidoidea</taxon>
        <taxon>Aphididae</taxon>
        <taxon>Aphidini</taxon>
        <taxon>Aphis</taxon>
        <taxon>Aphis</taxon>
    </lineage>
</organism>
<dbReference type="CDD" id="cd22396">
    <property type="entry name" value="KH-I_FUBP_rpt1"/>
    <property type="match status" value="1"/>
</dbReference>
<dbReference type="PANTHER" id="PTHR10288">
    <property type="entry name" value="KH DOMAIN CONTAINING RNA BINDING PROTEIN"/>
    <property type="match status" value="1"/>
</dbReference>
<dbReference type="GO" id="GO:0006355">
    <property type="term" value="P:regulation of DNA-templated transcription"/>
    <property type="evidence" value="ECO:0007669"/>
    <property type="project" value="InterPro"/>
</dbReference>
<evidence type="ECO:0000256" key="2">
    <source>
        <dbReference type="ARBA" id="ARBA00022737"/>
    </source>
</evidence>
<proteinExistence type="predicted"/>
<evidence type="ECO:0000259" key="6">
    <source>
        <dbReference type="SMART" id="SM00322"/>
    </source>
</evidence>
<evidence type="ECO:0000256" key="4">
    <source>
        <dbReference type="PROSITE-ProRule" id="PRU00117"/>
    </source>
</evidence>
<accession>A0A6G0YWR0</accession>
<keyword evidence="3" id="KW-0539">Nucleus</keyword>
<dbReference type="Pfam" id="PF09005">
    <property type="entry name" value="FUBP_C"/>
    <property type="match status" value="2"/>
</dbReference>
<evidence type="ECO:0000256" key="5">
    <source>
        <dbReference type="SAM" id="MobiDB-lite"/>
    </source>
</evidence>
<dbReference type="GO" id="GO:0003723">
    <property type="term" value="F:RNA binding"/>
    <property type="evidence" value="ECO:0007669"/>
    <property type="project" value="UniProtKB-UniRule"/>
</dbReference>
<feature type="region of interest" description="Disordered" evidence="5">
    <location>
        <begin position="1"/>
        <end position="20"/>
    </location>
</feature>
<feature type="region of interest" description="Disordered" evidence="5">
    <location>
        <begin position="506"/>
        <end position="576"/>
    </location>
</feature>
<dbReference type="Pfam" id="PF00013">
    <property type="entry name" value="KH_1"/>
    <property type="match status" value="4"/>
</dbReference>
<dbReference type="OrthoDB" id="5204190at2759"/>
<protein>
    <recommendedName>
        <fullName evidence="6">K Homology domain-containing protein</fullName>
    </recommendedName>
</protein>
<feature type="compositionally biased region" description="Low complexity" evidence="5">
    <location>
        <begin position="405"/>
        <end position="423"/>
    </location>
</feature>
<dbReference type="EMBL" id="VUJU01002118">
    <property type="protein sequence ID" value="KAF0762540.1"/>
    <property type="molecule type" value="Genomic_DNA"/>
</dbReference>
<evidence type="ECO:0000313" key="8">
    <source>
        <dbReference type="Proteomes" id="UP000478052"/>
    </source>
</evidence>
<feature type="region of interest" description="Disordered" evidence="5">
    <location>
        <begin position="405"/>
        <end position="435"/>
    </location>
</feature>
<dbReference type="AlphaFoldDB" id="A0A6G0YWR0"/>
<dbReference type="InterPro" id="IPR036612">
    <property type="entry name" value="KH_dom_type_1_sf"/>
</dbReference>
<dbReference type="InterPro" id="IPR004087">
    <property type="entry name" value="KH_dom"/>
</dbReference>
<reference evidence="7 8" key="1">
    <citation type="submission" date="2019-08" db="EMBL/GenBank/DDBJ databases">
        <title>Whole genome of Aphis craccivora.</title>
        <authorList>
            <person name="Voronova N.V."/>
            <person name="Shulinski R.S."/>
            <person name="Bandarenka Y.V."/>
            <person name="Zhorov D.G."/>
            <person name="Warner D."/>
        </authorList>
    </citation>
    <scope>NUCLEOTIDE SEQUENCE [LARGE SCALE GENOMIC DNA]</scope>
    <source>
        <strain evidence="7">180601</strain>
        <tissue evidence="7">Whole Body</tissue>
    </source>
</reference>
<keyword evidence="2" id="KW-0677">Repeat</keyword>
<feature type="compositionally biased region" description="Polar residues" evidence="5">
    <location>
        <begin position="559"/>
        <end position="576"/>
    </location>
</feature>
<dbReference type="SMART" id="SM00322">
    <property type="entry name" value="KH"/>
    <property type="match status" value="4"/>
</dbReference>
<comment type="subcellular location">
    <subcellularLocation>
        <location evidence="1">Nucleus</location>
    </subcellularLocation>
</comment>
<dbReference type="CDD" id="cd22397">
    <property type="entry name" value="KH-I_FUBP_rpt2"/>
    <property type="match status" value="1"/>
</dbReference>
<evidence type="ECO:0000313" key="7">
    <source>
        <dbReference type="EMBL" id="KAF0762540.1"/>
    </source>
</evidence>
<name>A0A6G0YWR0_APHCR</name>
<feature type="domain" description="K Homology" evidence="6">
    <location>
        <begin position="432"/>
        <end position="503"/>
    </location>
</feature>
<evidence type="ECO:0000256" key="1">
    <source>
        <dbReference type="ARBA" id="ARBA00004123"/>
    </source>
</evidence>
<keyword evidence="4" id="KW-0694">RNA-binding</keyword>
<feature type="compositionally biased region" description="Low complexity" evidence="5">
    <location>
        <begin position="702"/>
        <end position="725"/>
    </location>
</feature>
<dbReference type="CDD" id="cd22398">
    <property type="entry name" value="KH-I_FUBP_rpt3"/>
    <property type="match status" value="1"/>
</dbReference>
<dbReference type="SUPFAM" id="SSF54791">
    <property type="entry name" value="Eukaryotic type KH-domain (KH-domain type I)"/>
    <property type="match status" value="4"/>
</dbReference>
<feature type="region of interest" description="Disordered" evidence="5">
    <location>
        <begin position="692"/>
        <end position="725"/>
    </location>
</feature>
<feature type="domain" description="K Homology" evidence="6">
    <location>
        <begin position="227"/>
        <end position="299"/>
    </location>
</feature>
<dbReference type="Proteomes" id="UP000478052">
    <property type="component" value="Unassembled WGS sequence"/>
</dbReference>
<dbReference type="CDD" id="cd22399">
    <property type="entry name" value="KH-I_FUBP_rpt4"/>
    <property type="match status" value="1"/>
</dbReference>
<dbReference type="PROSITE" id="PS50084">
    <property type="entry name" value="KH_TYPE_1"/>
    <property type="match status" value="4"/>
</dbReference>
<feature type="compositionally biased region" description="Low complexity" evidence="5">
    <location>
        <begin position="507"/>
        <end position="528"/>
    </location>
</feature>
<dbReference type="GO" id="GO:0005634">
    <property type="term" value="C:nucleus"/>
    <property type="evidence" value="ECO:0007669"/>
    <property type="project" value="UniProtKB-SubCell"/>
</dbReference>
<dbReference type="InterPro" id="IPR015096">
    <property type="entry name" value="FUBP_C"/>
</dbReference>
<evidence type="ECO:0000256" key="3">
    <source>
        <dbReference type="ARBA" id="ARBA00023242"/>
    </source>
</evidence>
<feature type="compositionally biased region" description="Polar residues" evidence="5">
    <location>
        <begin position="424"/>
        <end position="435"/>
    </location>
</feature>
<comment type="caution">
    <text evidence="7">The sequence shown here is derived from an EMBL/GenBank/DDBJ whole genome shotgun (WGS) entry which is preliminary data.</text>
</comment>
<sequence length="784" mass="82805">MSDYSAVNPPTEKNQSQAFAAALQRAKEIAAKIQPSSKASSTTGSISPETHKRPSEDYCNSSEPDRKRLATSPVALAAAQAAAVAARVAAAAAAGIQGIGGPGSQFGNVINEEIKVPDKMVGLIIGRGGGQISRLQAETGCKIQMAPDSPGLLERSCTLTGNAQSITYVFNYNYFLSFLKLTDIHNSKSRLAKELIQNIVQNKVSVEGTGGAKIEGLNISSPPSQPAFTQAQIMIPGAKVGLIIGKGGETIKMLQESSGAKMIVIQDGPNSQENEKPLRISGETAKVEHAKKLVYDMLGGGDKDGSSNFDQNGSNWNGSNSGDYSMHSGYGGKVEVGVPKQVVGLVIGKGGDMIKKIQADTGAKVQFINLNEDTPDDRRCLITGNPDQVAEAKQRIESLVDSALNRSGNRQSGSGGNFNRNQSWGNSGQTQPLNETTFTVPSAKCGVIIGKGGETIKQINMQTGAHCEIDRRHNNTGSEKTFVIRGTTEQIENAKRMINEKLGFDPNGGSQNYSNMNQQQQQPPYGSQMGWGGQDGQMNAYGQGWNPGMQQQQQPQQPTDQSNANPMSNANGAQGGSDFSAQWIQYYRSMGMHREAEFIEQQAKQMKMNGASGVPNPANVQPQPHAIPPNGAAGVMPVAAISANGAGSGAGGSAGAGTPDYSAQWIEYYRSIGKNKEADMVEQQVKARQMGLPTQTNGQPGGSEQSPQQQQQQPNASSPQSAQPQTLNDVSMYGAQYGMAYGAGGYYGAQNPGAAPTGYGAYPAAGNAYAGYQQVPQQDPPQQQ</sequence>
<feature type="region of interest" description="Disordered" evidence="5">
    <location>
        <begin position="31"/>
        <end position="66"/>
    </location>
</feature>
<dbReference type="Gene3D" id="3.30.1370.10">
    <property type="entry name" value="K Homology domain, type 1"/>
    <property type="match status" value="4"/>
</dbReference>
<dbReference type="InterPro" id="IPR004088">
    <property type="entry name" value="KH_dom_type_1"/>
</dbReference>
<keyword evidence="8" id="KW-1185">Reference proteome</keyword>
<feature type="domain" description="K Homology" evidence="6">
    <location>
        <begin position="330"/>
        <end position="401"/>
    </location>
</feature>
<gene>
    <name evidence="7" type="ORF">FWK35_00020044</name>
</gene>
<feature type="compositionally biased region" description="Low complexity" evidence="5">
    <location>
        <begin position="36"/>
        <end position="47"/>
    </location>
</feature>
<feature type="domain" description="K Homology" evidence="6">
    <location>
        <begin position="108"/>
        <end position="201"/>
    </location>
</feature>